<dbReference type="Pfam" id="PF03188">
    <property type="entry name" value="Cytochrom_B561"/>
    <property type="match status" value="1"/>
</dbReference>
<evidence type="ECO:0000256" key="6">
    <source>
        <dbReference type="ARBA" id="ARBA00022723"/>
    </source>
</evidence>
<comment type="cofactor">
    <cofactor evidence="1">
        <name>heme b</name>
        <dbReference type="ChEBI" id="CHEBI:60344"/>
    </cofactor>
</comment>
<evidence type="ECO:0000256" key="4">
    <source>
        <dbReference type="ARBA" id="ARBA00022617"/>
    </source>
</evidence>
<evidence type="ECO:0000259" key="12">
    <source>
        <dbReference type="PROSITE" id="PS50939"/>
    </source>
</evidence>
<dbReference type="InterPro" id="IPR006593">
    <property type="entry name" value="Cyt_b561/ferric_Rdtase_TM"/>
</dbReference>
<accession>A0A8S1C5Y9</accession>
<feature type="transmembrane region" description="Helical" evidence="11">
    <location>
        <begin position="205"/>
        <end position="225"/>
    </location>
</feature>
<feature type="transmembrane region" description="Helical" evidence="11">
    <location>
        <begin position="130"/>
        <end position="152"/>
    </location>
</feature>
<dbReference type="PANTHER" id="PTHR10106:SF0">
    <property type="entry name" value="LD36721P"/>
    <property type="match status" value="1"/>
</dbReference>
<evidence type="ECO:0000256" key="9">
    <source>
        <dbReference type="ARBA" id="ARBA00023004"/>
    </source>
</evidence>
<evidence type="ECO:0000313" key="14">
    <source>
        <dbReference type="Proteomes" id="UP000494165"/>
    </source>
</evidence>
<dbReference type="AlphaFoldDB" id="A0A8S1C5Y9"/>
<dbReference type="GO" id="GO:0046872">
    <property type="term" value="F:metal ion binding"/>
    <property type="evidence" value="ECO:0007669"/>
    <property type="project" value="UniProtKB-KW"/>
</dbReference>
<dbReference type="InterPro" id="IPR043205">
    <property type="entry name" value="CYB561/CYBRD1-like"/>
</dbReference>
<feature type="transmembrane region" description="Helical" evidence="11">
    <location>
        <begin position="57"/>
        <end position="78"/>
    </location>
</feature>
<dbReference type="SMART" id="SM00665">
    <property type="entry name" value="B561"/>
    <property type="match status" value="1"/>
</dbReference>
<keyword evidence="5 11" id="KW-0812">Transmembrane</keyword>
<keyword evidence="10 11" id="KW-0472">Membrane</keyword>
<name>A0A8S1C5Y9_9INSE</name>
<dbReference type="PANTHER" id="PTHR10106">
    <property type="entry name" value="CYTOCHROME B561-RELATED"/>
    <property type="match status" value="1"/>
</dbReference>
<dbReference type="GO" id="GO:0016491">
    <property type="term" value="F:oxidoreductase activity"/>
    <property type="evidence" value="ECO:0007669"/>
    <property type="project" value="InterPro"/>
</dbReference>
<dbReference type="GO" id="GO:0016020">
    <property type="term" value="C:membrane"/>
    <property type="evidence" value="ECO:0007669"/>
    <property type="project" value="UniProtKB-SubCell"/>
</dbReference>
<keyword evidence="4" id="KW-0349">Heme</keyword>
<evidence type="ECO:0000256" key="8">
    <source>
        <dbReference type="ARBA" id="ARBA00022989"/>
    </source>
</evidence>
<evidence type="ECO:0000256" key="11">
    <source>
        <dbReference type="SAM" id="Phobius"/>
    </source>
</evidence>
<keyword evidence="8 11" id="KW-1133">Transmembrane helix</keyword>
<reference evidence="13 14" key="1">
    <citation type="submission" date="2020-04" db="EMBL/GenBank/DDBJ databases">
        <authorList>
            <person name="Alioto T."/>
            <person name="Alioto T."/>
            <person name="Gomez Garrido J."/>
        </authorList>
    </citation>
    <scope>NUCLEOTIDE SEQUENCE [LARGE SCALE GENOMIC DNA]</scope>
</reference>
<dbReference type="FunFam" id="1.20.120.1770:FF:000001">
    <property type="entry name" value="Cytochrome b reductase 1"/>
    <property type="match status" value="1"/>
</dbReference>
<gene>
    <name evidence="13" type="ORF">CLODIP_2_CD02299</name>
</gene>
<feature type="transmembrane region" description="Helical" evidence="11">
    <location>
        <begin position="18"/>
        <end position="37"/>
    </location>
</feature>
<evidence type="ECO:0000256" key="5">
    <source>
        <dbReference type="ARBA" id="ARBA00022692"/>
    </source>
</evidence>
<keyword evidence="14" id="KW-1185">Reference proteome</keyword>
<feature type="transmembrane region" description="Helical" evidence="11">
    <location>
        <begin position="90"/>
        <end position="110"/>
    </location>
</feature>
<evidence type="ECO:0000256" key="2">
    <source>
        <dbReference type="ARBA" id="ARBA00004141"/>
    </source>
</evidence>
<protein>
    <recommendedName>
        <fullName evidence="12">Cytochrome b561 domain-containing protein</fullName>
    </recommendedName>
</protein>
<keyword evidence="6" id="KW-0479">Metal-binding</keyword>
<comment type="caution">
    <text evidence="13">The sequence shown here is derived from an EMBL/GenBank/DDBJ whole genome shotgun (WGS) entry which is preliminary data.</text>
</comment>
<keyword evidence="7" id="KW-0249">Electron transport</keyword>
<keyword evidence="9" id="KW-0408">Iron</keyword>
<proteinExistence type="predicted"/>
<evidence type="ECO:0000256" key="7">
    <source>
        <dbReference type="ARBA" id="ARBA00022982"/>
    </source>
</evidence>
<dbReference type="Gene3D" id="1.20.120.1770">
    <property type="match status" value="1"/>
</dbReference>
<organism evidence="13 14">
    <name type="scientific">Cloeon dipterum</name>
    <dbReference type="NCBI Taxonomy" id="197152"/>
    <lineage>
        <taxon>Eukaryota</taxon>
        <taxon>Metazoa</taxon>
        <taxon>Ecdysozoa</taxon>
        <taxon>Arthropoda</taxon>
        <taxon>Hexapoda</taxon>
        <taxon>Insecta</taxon>
        <taxon>Pterygota</taxon>
        <taxon>Palaeoptera</taxon>
        <taxon>Ephemeroptera</taxon>
        <taxon>Pisciforma</taxon>
        <taxon>Baetidae</taxon>
        <taxon>Cloeon</taxon>
    </lineage>
</organism>
<dbReference type="EMBL" id="CADEPI010000012">
    <property type="protein sequence ID" value="CAB3363515.1"/>
    <property type="molecule type" value="Genomic_DNA"/>
</dbReference>
<keyword evidence="3" id="KW-0813">Transport</keyword>
<dbReference type="PROSITE" id="PS50939">
    <property type="entry name" value="CYTOCHROME_B561"/>
    <property type="match status" value="1"/>
</dbReference>
<feature type="transmembrane region" description="Helical" evidence="11">
    <location>
        <begin position="173"/>
        <end position="193"/>
    </location>
</feature>
<comment type="subcellular location">
    <subcellularLocation>
        <location evidence="2">Membrane</location>
        <topology evidence="2">Multi-pass membrane protein</topology>
    </subcellularLocation>
</comment>
<dbReference type="OrthoDB" id="907479at2759"/>
<sequence>MDGGTVGTDPRDLEGFSLFYWLAQGLGALIMVLVVLWTSNYRGGFAWSSNPALEFNWHPVLMSLGMIFIYANGIMTFRYMRYHRKRQLKLVHACCHVATFLLTVVGLCAVFDSHNLANPPIPNLYTLHSWVGLTAVILFCCQFVVGFASFLFPGAKQSLRAALMPVHRYFGMLGFLLAIAAALMGLLEKAIFALPNYKELPGEGMLINCIGALIVVFAAVVIFVVSNHGYRRVPMAEDETLLTAESQLG</sequence>
<evidence type="ECO:0000256" key="1">
    <source>
        <dbReference type="ARBA" id="ARBA00001970"/>
    </source>
</evidence>
<dbReference type="Proteomes" id="UP000494165">
    <property type="component" value="Unassembled WGS sequence"/>
</dbReference>
<evidence type="ECO:0000256" key="3">
    <source>
        <dbReference type="ARBA" id="ARBA00022448"/>
    </source>
</evidence>
<evidence type="ECO:0000256" key="10">
    <source>
        <dbReference type="ARBA" id="ARBA00023136"/>
    </source>
</evidence>
<feature type="domain" description="Cytochrome b561" evidence="12">
    <location>
        <begin position="22"/>
        <end position="226"/>
    </location>
</feature>
<evidence type="ECO:0000313" key="13">
    <source>
        <dbReference type="EMBL" id="CAB3363515.1"/>
    </source>
</evidence>